<dbReference type="Proteomes" id="UP001409291">
    <property type="component" value="Unassembled WGS sequence"/>
</dbReference>
<accession>A0ABV0BNK3</accession>
<protein>
    <submittedName>
        <fullName evidence="2">Helix-turn-helix domain-containing protein</fullName>
    </submittedName>
</protein>
<organism evidence="2 3">
    <name type="scientific">Sphingobacterium kitahiroshimense</name>
    <dbReference type="NCBI Taxonomy" id="470446"/>
    <lineage>
        <taxon>Bacteria</taxon>
        <taxon>Pseudomonadati</taxon>
        <taxon>Bacteroidota</taxon>
        <taxon>Sphingobacteriia</taxon>
        <taxon>Sphingobacteriales</taxon>
        <taxon>Sphingobacteriaceae</taxon>
        <taxon>Sphingobacterium</taxon>
    </lineage>
</organism>
<dbReference type="EMBL" id="JBDJNQ010000001">
    <property type="protein sequence ID" value="MEN5376395.1"/>
    <property type="molecule type" value="Genomic_DNA"/>
</dbReference>
<feature type="domain" description="HTH cro/C1-type" evidence="1">
    <location>
        <begin position="14"/>
        <end position="69"/>
    </location>
</feature>
<evidence type="ECO:0000259" key="1">
    <source>
        <dbReference type="PROSITE" id="PS50943"/>
    </source>
</evidence>
<reference evidence="2 3" key="1">
    <citation type="submission" date="2024-04" db="EMBL/GenBank/DDBJ databases">
        <title>WGS of bacteria from Torrens River.</title>
        <authorList>
            <person name="Wyrsch E.R."/>
            <person name="Drigo B."/>
        </authorList>
    </citation>
    <scope>NUCLEOTIDE SEQUENCE [LARGE SCALE GENOMIC DNA]</scope>
    <source>
        <strain evidence="2 3">TWI391</strain>
    </source>
</reference>
<gene>
    <name evidence="2" type="ORF">ABE541_03890</name>
</gene>
<dbReference type="SMART" id="SM00530">
    <property type="entry name" value="HTH_XRE"/>
    <property type="match status" value="1"/>
</dbReference>
<dbReference type="InterPro" id="IPR001387">
    <property type="entry name" value="Cro/C1-type_HTH"/>
</dbReference>
<dbReference type="Gene3D" id="1.10.260.40">
    <property type="entry name" value="lambda repressor-like DNA-binding domains"/>
    <property type="match status" value="1"/>
</dbReference>
<dbReference type="RefSeq" id="WP_183911788.1">
    <property type="nucleotide sequence ID" value="NZ_JBDJNQ010000001.1"/>
</dbReference>
<dbReference type="SUPFAM" id="SSF47413">
    <property type="entry name" value="lambda repressor-like DNA-binding domains"/>
    <property type="match status" value="1"/>
</dbReference>
<keyword evidence="3" id="KW-1185">Reference proteome</keyword>
<comment type="caution">
    <text evidence="2">The sequence shown here is derived from an EMBL/GenBank/DDBJ whole genome shotgun (WGS) entry which is preliminary data.</text>
</comment>
<evidence type="ECO:0000313" key="3">
    <source>
        <dbReference type="Proteomes" id="UP001409291"/>
    </source>
</evidence>
<dbReference type="PROSITE" id="PS50943">
    <property type="entry name" value="HTH_CROC1"/>
    <property type="match status" value="1"/>
</dbReference>
<proteinExistence type="predicted"/>
<sequence length="268" mass="30540">MENKEPKIFFTNNLKFLRERKKVSQAVLSEAINVTRVKLALIEIGKTKAMEPHFMLSISNYFKISLDTLMTVDISKLGELKIRDLEAGNDIYIKGGNLRVLAISVDKSDQEHVDYVPIKGRAGYVSGGYADPDYISELPKYHIPNLSKHRTYRTFPVVGDSMLPFPQNMDITGKFIEDWSQIKPESLALVVLKGQDIIFKAITLLQDGMLQCRSLNPIYELYTVPLEEILEIWEFHSYHTTELPETTATIATVLQSLDDIKKMIIQKS</sequence>
<evidence type="ECO:0000313" key="2">
    <source>
        <dbReference type="EMBL" id="MEN5376395.1"/>
    </source>
</evidence>
<name>A0ABV0BNK3_9SPHI</name>
<dbReference type="InterPro" id="IPR010982">
    <property type="entry name" value="Lambda_DNA-bd_dom_sf"/>
</dbReference>
<dbReference type="CDD" id="cd00093">
    <property type="entry name" value="HTH_XRE"/>
    <property type="match status" value="1"/>
</dbReference>